<keyword evidence="9" id="KW-0472">Membrane</keyword>
<evidence type="ECO:0000313" key="13">
    <source>
        <dbReference type="Proteomes" id="UP001152485"/>
    </source>
</evidence>
<dbReference type="EMBL" id="CAMAPC010000016">
    <property type="protein sequence ID" value="CAH9063659.1"/>
    <property type="molecule type" value="Genomic_DNA"/>
</dbReference>
<dbReference type="CDD" id="cd00082">
    <property type="entry name" value="HisKA"/>
    <property type="match status" value="1"/>
</dbReference>
<dbReference type="InterPro" id="IPR003661">
    <property type="entry name" value="HisK_dim/P_dom"/>
</dbReference>
<dbReference type="SUPFAM" id="SSF55874">
    <property type="entry name" value="ATPase domain of HSP90 chaperone/DNA topoisomerase II/histidine kinase"/>
    <property type="match status" value="1"/>
</dbReference>
<dbReference type="Gene3D" id="1.10.287.130">
    <property type="match status" value="1"/>
</dbReference>
<dbReference type="GO" id="GO:0000155">
    <property type="term" value="F:phosphorelay sensor kinase activity"/>
    <property type="evidence" value="ECO:0007669"/>
    <property type="project" value="InterPro"/>
</dbReference>
<evidence type="ECO:0000313" key="12">
    <source>
        <dbReference type="Proteomes" id="UP001152467"/>
    </source>
</evidence>
<keyword evidence="8" id="KW-0067">ATP-binding</keyword>
<proteinExistence type="predicted"/>
<dbReference type="PANTHER" id="PTHR44936">
    <property type="entry name" value="SENSOR PROTEIN CREC"/>
    <property type="match status" value="1"/>
</dbReference>
<comment type="caution">
    <text evidence="10">The sequence shown here is derived from an EMBL/GenBank/DDBJ whole genome shotgun (WGS) entry which is preliminary data.</text>
</comment>
<keyword evidence="5" id="KW-0808">Transferase</keyword>
<dbReference type="GO" id="GO:0005886">
    <property type="term" value="C:plasma membrane"/>
    <property type="evidence" value="ECO:0007669"/>
    <property type="project" value="TreeGrafter"/>
</dbReference>
<evidence type="ECO:0000256" key="7">
    <source>
        <dbReference type="ARBA" id="ARBA00022777"/>
    </source>
</evidence>
<reference evidence="10 13" key="1">
    <citation type="submission" date="2022-07" db="EMBL/GenBank/DDBJ databases">
        <authorList>
            <person name="Criscuolo A."/>
        </authorList>
    </citation>
    <scope>NUCLEOTIDE SEQUENCE</scope>
    <source>
        <strain evidence="13">CIP 111951</strain>
        <strain evidence="10">CIP111854</strain>
        <strain evidence="11">CIP111951</strain>
    </source>
</reference>
<keyword evidence="7" id="KW-0418">Kinase</keyword>
<feature type="transmembrane region" description="Helical" evidence="9">
    <location>
        <begin position="12"/>
        <end position="33"/>
    </location>
</feature>
<comment type="catalytic activity">
    <reaction evidence="1">
        <text>ATP + protein L-histidine = ADP + protein N-phospho-L-histidine.</text>
        <dbReference type="EC" id="2.7.13.3"/>
    </reaction>
</comment>
<name>A0A9W4R2M6_9GAMM</name>
<dbReference type="InterPro" id="IPR050980">
    <property type="entry name" value="2C_sensor_his_kinase"/>
</dbReference>
<evidence type="ECO:0000256" key="6">
    <source>
        <dbReference type="ARBA" id="ARBA00022741"/>
    </source>
</evidence>
<dbReference type="EMBL" id="CAMAPD010000017">
    <property type="protein sequence ID" value="CAH9064735.1"/>
    <property type="molecule type" value="Genomic_DNA"/>
</dbReference>
<feature type="transmembrane region" description="Helical" evidence="9">
    <location>
        <begin position="132"/>
        <end position="152"/>
    </location>
</feature>
<evidence type="ECO:0000256" key="5">
    <source>
        <dbReference type="ARBA" id="ARBA00022679"/>
    </source>
</evidence>
<dbReference type="PANTHER" id="PTHR44936:SF10">
    <property type="entry name" value="SENSOR PROTEIN RSTB"/>
    <property type="match status" value="1"/>
</dbReference>
<dbReference type="InterPro" id="IPR036890">
    <property type="entry name" value="HATPase_C_sf"/>
</dbReference>
<comment type="subcellular location">
    <subcellularLocation>
        <location evidence="2">Cell membrane</location>
        <topology evidence="2">Multi-pass membrane protein</topology>
    </subcellularLocation>
</comment>
<dbReference type="SUPFAM" id="SSF47384">
    <property type="entry name" value="Homodimeric domain of signal transducing histidine kinase"/>
    <property type="match status" value="1"/>
</dbReference>
<dbReference type="InterPro" id="IPR036097">
    <property type="entry name" value="HisK_dim/P_sf"/>
</dbReference>
<dbReference type="GO" id="GO:0005524">
    <property type="term" value="F:ATP binding"/>
    <property type="evidence" value="ECO:0007669"/>
    <property type="project" value="UniProtKB-KW"/>
</dbReference>
<keyword evidence="4" id="KW-1003">Cell membrane</keyword>
<organism evidence="10 12">
    <name type="scientific">Pseudoalteromonas holothuriae</name>
    <dbReference type="NCBI Taxonomy" id="2963714"/>
    <lineage>
        <taxon>Bacteria</taxon>
        <taxon>Pseudomonadati</taxon>
        <taxon>Pseudomonadota</taxon>
        <taxon>Gammaproteobacteria</taxon>
        <taxon>Alteromonadales</taxon>
        <taxon>Pseudoalteromonadaceae</taxon>
        <taxon>Pseudoalteromonas</taxon>
    </lineage>
</organism>
<gene>
    <name evidence="10" type="ORF">PSECIP111854_03267</name>
    <name evidence="11" type="ORF">PSECIP111951_03206</name>
</gene>
<dbReference type="EC" id="2.7.13.3" evidence="3"/>
<dbReference type="AlphaFoldDB" id="A0A9W4R2M6"/>
<dbReference type="Proteomes" id="UP001152485">
    <property type="component" value="Unassembled WGS sequence"/>
</dbReference>
<evidence type="ECO:0000256" key="8">
    <source>
        <dbReference type="ARBA" id="ARBA00022840"/>
    </source>
</evidence>
<evidence type="ECO:0000256" key="4">
    <source>
        <dbReference type="ARBA" id="ARBA00022475"/>
    </source>
</evidence>
<evidence type="ECO:0000256" key="1">
    <source>
        <dbReference type="ARBA" id="ARBA00000085"/>
    </source>
</evidence>
<accession>A0A9W4R2M6</accession>
<keyword evidence="12" id="KW-1185">Reference proteome</keyword>
<keyword evidence="9" id="KW-1133">Transmembrane helix</keyword>
<protein>
    <recommendedName>
        <fullName evidence="3">histidine kinase</fullName>
        <ecNumber evidence="3">2.7.13.3</ecNumber>
    </recommendedName>
</protein>
<dbReference type="Proteomes" id="UP001152467">
    <property type="component" value="Unassembled WGS sequence"/>
</dbReference>
<evidence type="ECO:0000313" key="10">
    <source>
        <dbReference type="EMBL" id="CAH9063659.1"/>
    </source>
</evidence>
<evidence type="ECO:0000256" key="2">
    <source>
        <dbReference type="ARBA" id="ARBA00004651"/>
    </source>
</evidence>
<dbReference type="RefSeq" id="WP_261594496.1">
    <property type="nucleotide sequence ID" value="NZ_CAMAPC010000016.1"/>
</dbReference>
<sequence length="394" mass="45176">MRNTSIIRYLSMRIILLMLVLMVCWLGIAKYGYEFALDDSAEHYLYYDAQLAQKQLITLPFSDDFKLVTRQQDSLPLSVQQAWRAGLLPLNQVTLLHQATLDTYILPWQPLNSNAVPIFVLHSFNSEDTLSIMPWLVLLITVLSIPVFYIVIKSALKIREQINTLKTFVSTNKQTEQVSKFEELHTFYQALNIARQAQQFAQQRERLVSAYLSHEVRTPLAQIQHGISRLQQLDNMPFEAIDVLQTLELSQLRLTSTSNAVLALWQQDEVAKQQLDLRSIITRVVNTHASTSHPIKLTLDAFEVIKPIHLALFELLITQAIENALQHGASPLFVMVEPKQLIFQNAMPKDTKSSSGVGLGNLLIKQICQRLNWYHSYEIKNSKYTLTIRFKAIM</sequence>
<evidence type="ECO:0000313" key="11">
    <source>
        <dbReference type="EMBL" id="CAH9064735.1"/>
    </source>
</evidence>
<keyword evidence="6" id="KW-0547">Nucleotide-binding</keyword>
<evidence type="ECO:0000256" key="9">
    <source>
        <dbReference type="SAM" id="Phobius"/>
    </source>
</evidence>
<evidence type="ECO:0000256" key="3">
    <source>
        <dbReference type="ARBA" id="ARBA00012438"/>
    </source>
</evidence>
<keyword evidence="9" id="KW-0812">Transmembrane</keyword>